<gene>
    <name evidence="1" type="ORF">FOF46_09895</name>
</gene>
<sequence length="119" mass="13874">MKNFNQIFKSSKANEIGNKLKEIIESNFDNIEWNIIGGEKVKLVLYSRNGKNNVLCGIQEGNNDSCMLYIHHMVKLKHDRLKYSEKGKHAKHIKFNNIEDIIEDDIQWLLSKVNENAPF</sequence>
<dbReference type="OrthoDB" id="1443424at2"/>
<organism evidence="1 2">
    <name type="scientific">Aquimarina algiphila</name>
    <dbReference type="NCBI Taxonomy" id="2047982"/>
    <lineage>
        <taxon>Bacteria</taxon>
        <taxon>Pseudomonadati</taxon>
        <taxon>Bacteroidota</taxon>
        <taxon>Flavobacteriia</taxon>
        <taxon>Flavobacteriales</taxon>
        <taxon>Flavobacteriaceae</taxon>
        <taxon>Aquimarina</taxon>
    </lineage>
</organism>
<dbReference type="EMBL" id="VLNR01000016">
    <property type="protein sequence ID" value="TSE09171.1"/>
    <property type="molecule type" value="Genomic_DNA"/>
</dbReference>
<reference evidence="1 2" key="1">
    <citation type="submission" date="2019-07" db="EMBL/GenBank/DDBJ databases">
        <title>The draft genome sequence of Aquimarina algiphila M91.</title>
        <authorList>
            <person name="Meng X."/>
        </authorList>
    </citation>
    <scope>NUCLEOTIDE SEQUENCE [LARGE SCALE GENOMIC DNA]</scope>
    <source>
        <strain evidence="1 2">M91</strain>
    </source>
</reference>
<protein>
    <recommendedName>
        <fullName evidence="3">DUF5655 domain-containing protein</fullName>
    </recommendedName>
</protein>
<keyword evidence="2" id="KW-1185">Reference proteome</keyword>
<evidence type="ECO:0008006" key="3">
    <source>
        <dbReference type="Google" id="ProtNLM"/>
    </source>
</evidence>
<comment type="caution">
    <text evidence="1">The sequence shown here is derived from an EMBL/GenBank/DDBJ whole genome shotgun (WGS) entry which is preliminary data.</text>
</comment>
<evidence type="ECO:0000313" key="2">
    <source>
        <dbReference type="Proteomes" id="UP000318833"/>
    </source>
</evidence>
<dbReference type="AlphaFoldDB" id="A0A554VLW0"/>
<dbReference type="RefSeq" id="WP_143916345.1">
    <property type="nucleotide sequence ID" value="NZ_CANMIK010000016.1"/>
</dbReference>
<evidence type="ECO:0000313" key="1">
    <source>
        <dbReference type="EMBL" id="TSE09171.1"/>
    </source>
</evidence>
<accession>A0A554VLW0</accession>
<dbReference type="Proteomes" id="UP000318833">
    <property type="component" value="Unassembled WGS sequence"/>
</dbReference>
<name>A0A554VLW0_9FLAO</name>
<proteinExistence type="predicted"/>